<dbReference type="Proteomes" id="UP000601597">
    <property type="component" value="Unassembled WGS sequence"/>
</dbReference>
<dbReference type="RefSeq" id="WP_189575229.1">
    <property type="nucleotide sequence ID" value="NZ_BMXV01000003.1"/>
</dbReference>
<protein>
    <submittedName>
        <fullName evidence="1">Uncharacterized protein</fullName>
    </submittedName>
</protein>
<reference evidence="2" key="1">
    <citation type="journal article" date="2019" name="Int. J. Syst. Evol. Microbiol.">
        <title>The Global Catalogue of Microorganisms (GCM) 10K type strain sequencing project: providing services to taxonomists for standard genome sequencing and annotation.</title>
        <authorList>
            <consortium name="The Broad Institute Genomics Platform"/>
            <consortium name="The Broad Institute Genome Sequencing Center for Infectious Disease"/>
            <person name="Wu L."/>
            <person name="Ma J."/>
        </authorList>
    </citation>
    <scope>NUCLEOTIDE SEQUENCE [LARGE SCALE GENOMIC DNA]</scope>
    <source>
        <strain evidence="2">KCTC 22280</strain>
    </source>
</reference>
<sequence length="66" mass="7604">MSKAVNGKYQSMEQARNAREDLIGSDIPQDVIYIDEEAKVIRVMMPPEEAREIHEIFDRHGITYPA</sequence>
<dbReference type="EMBL" id="BMXV01000003">
    <property type="protein sequence ID" value="GGY69883.1"/>
    <property type="molecule type" value="Genomic_DNA"/>
</dbReference>
<keyword evidence="2" id="KW-1185">Reference proteome</keyword>
<evidence type="ECO:0000313" key="1">
    <source>
        <dbReference type="EMBL" id="GGY69883.1"/>
    </source>
</evidence>
<organism evidence="1 2">
    <name type="scientific">Marinobacter zhanjiangensis</name>
    <dbReference type="NCBI Taxonomy" id="578215"/>
    <lineage>
        <taxon>Bacteria</taxon>
        <taxon>Pseudomonadati</taxon>
        <taxon>Pseudomonadota</taxon>
        <taxon>Gammaproteobacteria</taxon>
        <taxon>Pseudomonadales</taxon>
        <taxon>Marinobacteraceae</taxon>
        <taxon>Marinobacter</taxon>
    </lineage>
</organism>
<proteinExistence type="predicted"/>
<evidence type="ECO:0000313" key="2">
    <source>
        <dbReference type="Proteomes" id="UP000601597"/>
    </source>
</evidence>
<accession>A0ABQ3AYK6</accession>
<name>A0ABQ3AYK6_9GAMM</name>
<comment type="caution">
    <text evidence="1">The sequence shown here is derived from an EMBL/GenBank/DDBJ whole genome shotgun (WGS) entry which is preliminary data.</text>
</comment>
<gene>
    <name evidence="1" type="ORF">GCM10007071_16000</name>
</gene>